<keyword evidence="18" id="KW-0812">Transmembrane</keyword>
<evidence type="ECO:0000256" key="8">
    <source>
        <dbReference type="ARBA" id="ARBA00022490"/>
    </source>
</evidence>
<evidence type="ECO:0000256" key="10">
    <source>
        <dbReference type="ARBA" id="ARBA00022679"/>
    </source>
</evidence>
<comment type="cofactor">
    <cofactor evidence="2">
        <name>[4Fe-4S] cluster</name>
        <dbReference type="ChEBI" id="CHEBI:49883"/>
    </cofactor>
</comment>
<evidence type="ECO:0000256" key="5">
    <source>
        <dbReference type="ARBA" id="ARBA00012438"/>
    </source>
</evidence>
<comment type="subcellular location">
    <subcellularLocation>
        <location evidence="4">Cytoplasm</location>
    </subcellularLocation>
    <subcellularLocation>
        <location evidence="3">Membrane</location>
    </subcellularLocation>
</comment>
<dbReference type="CDD" id="cd16917">
    <property type="entry name" value="HATPase_UhpB-NarQ-NarX-like"/>
    <property type="match status" value="1"/>
</dbReference>
<name>A0A8J7FPG8_9GAMM</name>
<dbReference type="PANTHER" id="PTHR24421">
    <property type="entry name" value="NITRATE/NITRITE SENSOR PROTEIN NARX-RELATED"/>
    <property type="match status" value="1"/>
</dbReference>
<evidence type="ECO:0000256" key="3">
    <source>
        <dbReference type="ARBA" id="ARBA00004370"/>
    </source>
</evidence>
<keyword evidence="12 21" id="KW-0418">Kinase</keyword>
<keyword evidence="7" id="KW-0004">4Fe-4S</keyword>
<keyword evidence="11" id="KW-0479">Metal-binding</keyword>
<keyword evidence="18" id="KW-1133">Transmembrane helix</keyword>
<dbReference type="Gene3D" id="6.10.340.10">
    <property type="match status" value="1"/>
</dbReference>
<evidence type="ECO:0000256" key="2">
    <source>
        <dbReference type="ARBA" id="ARBA00001966"/>
    </source>
</evidence>
<dbReference type="EC" id="2.7.13.3" evidence="5"/>
<keyword evidence="9" id="KW-0597">Phosphoprotein</keyword>
<feature type="transmembrane region" description="Helical" evidence="18">
    <location>
        <begin position="133"/>
        <end position="155"/>
    </location>
</feature>
<dbReference type="InterPro" id="IPR036890">
    <property type="entry name" value="HATPase_C_sf"/>
</dbReference>
<keyword evidence="15" id="KW-0411">Iron-sulfur</keyword>
<dbReference type="Gene3D" id="3.30.565.10">
    <property type="entry name" value="Histidine kinase-like ATPase, C-terminal domain"/>
    <property type="match status" value="1"/>
</dbReference>
<evidence type="ECO:0000256" key="16">
    <source>
        <dbReference type="ARBA" id="ARBA00024827"/>
    </source>
</evidence>
<evidence type="ECO:0000259" key="20">
    <source>
        <dbReference type="PROSITE" id="PS50885"/>
    </source>
</evidence>
<dbReference type="GO" id="GO:0046983">
    <property type="term" value="F:protein dimerization activity"/>
    <property type="evidence" value="ECO:0007669"/>
    <property type="project" value="InterPro"/>
</dbReference>
<evidence type="ECO:0000256" key="6">
    <source>
        <dbReference type="ARBA" id="ARBA00017322"/>
    </source>
</evidence>
<protein>
    <recommendedName>
        <fullName evidence="6">Oxygen sensor histidine kinase NreB</fullName>
        <ecNumber evidence="5">2.7.13.3</ecNumber>
    </recommendedName>
    <alternativeName>
        <fullName evidence="17">Nitrogen regulation protein B</fullName>
    </alternativeName>
</protein>
<dbReference type="InterPro" id="IPR003660">
    <property type="entry name" value="HAMP_dom"/>
</dbReference>
<keyword evidence="22" id="KW-1185">Reference proteome</keyword>
<dbReference type="PROSITE" id="PS50885">
    <property type="entry name" value="HAMP"/>
    <property type="match status" value="1"/>
</dbReference>
<dbReference type="GO" id="GO:0005737">
    <property type="term" value="C:cytoplasm"/>
    <property type="evidence" value="ECO:0007669"/>
    <property type="project" value="UniProtKB-SubCell"/>
</dbReference>
<dbReference type="GO" id="GO:0016020">
    <property type="term" value="C:membrane"/>
    <property type="evidence" value="ECO:0007669"/>
    <property type="project" value="UniProtKB-SubCell"/>
</dbReference>
<keyword evidence="18" id="KW-0472">Membrane</keyword>
<dbReference type="InterPro" id="IPR004358">
    <property type="entry name" value="Sig_transdc_His_kin-like_C"/>
</dbReference>
<keyword evidence="8" id="KW-0963">Cytoplasm</keyword>
<organism evidence="21 22">
    <name type="scientific">Pontibacterium sinense</name>
    <dbReference type="NCBI Taxonomy" id="2781979"/>
    <lineage>
        <taxon>Bacteria</taxon>
        <taxon>Pseudomonadati</taxon>
        <taxon>Pseudomonadota</taxon>
        <taxon>Gammaproteobacteria</taxon>
        <taxon>Oceanospirillales</taxon>
        <taxon>Oceanospirillaceae</taxon>
        <taxon>Pontibacterium</taxon>
    </lineage>
</organism>
<accession>A0A8J7FPG8</accession>
<sequence>MKGLLRLNLLVSVVFVLAFVLTLFGLIRQGEKDIEREIGASIHFAEQMIEAAQYDPSRLQPLLNGNTRHIHFYLNHLPAAYDRDNDVPAWFSDLLQPKGAFVARPWRYPLMNGELLYVVATPDDEIDEVWESALMLAGLFLGGALLSNLMIFWGVRQGLKPISKILETLEQEKSGPFCTRLQHYSMPEADQLADHFNRMAEALEQEQYGNRQLTKQLMELQESERTRLAHTLHDDLGQYVTGIRAQAYMICQAADQQLVVEKTAERIVGHCDEMQKSFRHLIRDLHPVILHQLGLKDALCNLAEQWQESSGIPVKLEMANAFPELEPERAGHLYRLVQEALHNVTRHAQATVAELSLVMHGSRLQLRVIDNGCGLMPQSKPGIGMRSMHERARYLGGVLQLESVSGGGTKISLSMPVEAP</sequence>
<dbReference type="InterPro" id="IPR003594">
    <property type="entry name" value="HATPase_dom"/>
</dbReference>
<reference evidence="21" key="1">
    <citation type="submission" date="2020-10" db="EMBL/GenBank/DDBJ databases">
        <title>Bacterium isolated from coastal waters sediment.</title>
        <authorList>
            <person name="Chen R.-J."/>
            <person name="Lu D.-C."/>
            <person name="Zhu K.-L."/>
            <person name="Du Z.-J."/>
        </authorList>
    </citation>
    <scope>NUCLEOTIDE SEQUENCE</scope>
    <source>
        <strain evidence="21">N1Y112</strain>
    </source>
</reference>
<evidence type="ECO:0000256" key="13">
    <source>
        <dbReference type="ARBA" id="ARBA00023004"/>
    </source>
</evidence>
<feature type="domain" description="Histidine kinase" evidence="19">
    <location>
        <begin position="231"/>
        <end position="419"/>
    </location>
</feature>
<dbReference type="InterPro" id="IPR005467">
    <property type="entry name" value="His_kinase_dom"/>
</dbReference>
<evidence type="ECO:0000256" key="17">
    <source>
        <dbReference type="ARBA" id="ARBA00030800"/>
    </source>
</evidence>
<comment type="caution">
    <text evidence="21">The sequence shown here is derived from an EMBL/GenBank/DDBJ whole genome shotgun (WGS) entry which is preliminary data.</text>
</comment>
<evidence type="ECO:0000256" key="14">
    <source>
        <dbReference type="ARBA" id="ARBA00023012"/>
    </source>
</evidence>
<keyword evidence="14" id="KW-0902">Two-component regulatory system</keyword>
<evidence type="ECO:0000256" key="11">
    <source>
        <dbReference type="ARBA" id="ARBA00022723"/>
    </source>
</evidence>
<dbReference type="RefSeq" id="WP_193953466.1">
    <property type="nucleotide sequence ID" value="NZ_JADEYS010000010.1"/>
</dbReference>
<dbReference type="GO" id="GO:0051539">
    <property type="term" value="F:4 iron, 4 sulfur cluster binding"/>
    <property type="evidence" value="ECO:0007669"/>
    <property type="project" value="UniProtKB-KW"/>
</dbReference>
<dbReference type="SUPFAM" id="SSF55874">
    <property type="entry name" value="ATPase domain of HSP90 chaperone/DNA topoisomerase II/histidine kinase"/>
    <property type="match status" value="1"/>
</dbReference>
<dbReference type="EMBL" id="JADEYS010000010">
    <property type="protein sequence ID" value="MBE9397917.1"/>
    <property type="molecule type" value="Genomic_DNA"/>
</dbReference>
<evidence type="ECO:0000313" key="21">
    <source>
        <dbReference type="EMBL" id="MBE9397917.1"/>
    </source>
</evidence>
<evidence type="ECO:0000256" key="18">
    <source>
        <dbReference type="SAM" id="Phobius"/>
    </source>
</evidence>
<dbReference type="PRINTS" id="PR00344">
    <property type="entry name" value="BCTRLSENSOR"/>
</dbReference>
<feature type="transmembrane region" description="Helical" evidence="18">
    <location>
        <begin position="7"/>
        <end position="27"/>
    </location>
</feature>
<dbReference type="Proteomes" id="UP000640333">
    <property type="component" value="Unassembled WGS sequence"/>
</dbReference>
<dbReference type="Gene3D" id="1.20.5.1930">
    <property type="match status" value="1"/>
</dbReference>
<dbReference type="AlphaFoldDB" id="A0A8J7FPG8"/>
<dbReference type="InterPro" id="IPR011712">
    <property type="entry name" value="Sig_transdc_His_kin_sub3_dim/P"/>
</dbReference>
<dbReference type="GO" id="GO:0000155">
    <property type="term" value="F:phosphorelay sensor kinase activity"/>
    <property type="evidence" value="ECO:0007669"/>
    <property type="project" value="InterPro"/>
</dbReference>
<dbReference type="PROSITE" id="PS50109">
    <property type="entry name" value="HIS_KIN"/>
    <property type="match status" value="1"/>
</dbReference>
<keyword evidence="13" id="KW-0408">Iron</keyword>
<evidence type="ECO:0000256" key="1">
    <source>
        <dbReference type="ARBA" id="ARBA00000085"/>
    </source>
</evidence>
<evidence type="ECO:0000256" key="12">
    <source>
        <dbReference type="ARBA" id="ARBA00022777"/>
    </source>
</evidence>
<dbReference type="PANTHER" id="PTHR24421:SF58">
    <property type="entry name" value="SIGNAL TRANSDUCTION HISTIDINE-PROTEIN KINASE_PHOSPHATASE UHPB"/>
    <property type="match status" value="1"/>
</dbReference>
<proteinExistence type="predicted"/>
<evidence type="ECO:0000313" key="22">
    <source>
        <dbReference type="Proteomes" id="UP000640333"/>
    </source>
</evidence>
<evidence type="ECO:0000256" key="7">
    <source>
        <dbReference type="ARBA" id="ARBA00022485"/>
    </source>
</evidence>
<evidence type="ECO:0000259" key="19">
    <source>
        <dbReference type="PROSITE" id="PS50109"/>
    </source>
</evidence>
<evidence type="ECO:0000256" key="9">
    <source>
        <dbReference type="ARBA" id="ARBA00022553"/>
    </source>
</evidence>
<dbReference type="InterPro" id="IPR050482">
    <property type="entry name" value="Sensor_HK_TwoCompSys"/>
</dbReference>
<dbReference type="Pfam" id="PF07730">
    <property type="entry name" value="HisKA_3"/>
    <property type="match status" value="1"/>
</dbReference>
<dbReference type="Pfam" id="PF02518">
    <property type="entry name" value="HATPase_c"/>
    <property type="match status" value="1"/>
</dbReference>
<comment type="function">
    <text evidence="16">Member of the two-component regulatory system NreB/NreC involved in the control of dissimilatory nitrate/nitrite reduction in response to oxygen. NreB functions as a direct oxygen sensor histidine kinase which is autophosphorylated, in the absence of oxygen, probably at the conserved histidine residue, and transfers its phosphate group probably to a conserved aspartate residue of NreC. NreB/NreC activates the expression of the nitrate (narGHJI) and nitrite (nir) reductase operons, as well as the putative nitrate transporter gene narT.</text>
</comment>
<dbReference type="CDD" id="cd06225">
    <property type="entry name" value="HAMP"/>
    <property type="match status" value="1"/>
</dbReference>
<gene>
    <name evidence="21" type="ORF">IOQ59_11675</name>
</gene>
<comment type="catalytic activity">
    <reaction evidence="1">
        <text>ATP + protein L-histidine = ADP + protein N-phospho-L-histidine.</text>
        <dbReference type="EC" id="2.7.13.3"/>
    </reaction>
</comment>
<dbReference type="GO" id="GO:0046872">
    <property type="term" value="F:metal ion binding"/>
    <property type="evidence" value="ECO:0007669"/>
    <property type="project" value="UniProtKB-KW"/>
</dbReference>
<dbReference type="SMART" id="SM00387">
    <property type="entry name" value="HATPase_c"/>
    <property type="match status" value="1"/>
</dbReference>
<keyword evidence="10" id="KW-0808">Transferase</keyword>
<evidence type="ECO:0000256" key="4">
    <source>
        <dbReference type="ARBA" id="ARBA00004496"/>
    </source>
</evidence>
<feature type="domain" description="HAMP" evidence="20">
    <location>
        <begin position="156"/>
        <end position="208"/>
    </location>
</feature>
<evidence type="ECO:0000256" key="15">
    <source>
        <dbReference type="ARBA" id="ARBA00023014"/>
    </source>
</evidence>